<comment type="caution">
    <text evidence="2">The sequence shown here is derived from an EMBL/GenBank/DDBJ whole genome shotgun (WGS) entry which is preliminary data.</text>
</comment>
<reference evidence="2" key="1">
    <citation type="submission" date="2021-11" db="EMBL/GenBank/DDBJ databases">
        <title>Citrobacter meridianamericanus sp. nov. isolated from soil.</title>
        <authorList>
            <person name="Furlan J.P.R."/>
            <person name="Stehling E.G."/>
        </authorList>
    </citation>
    <scope>NUCLEOTIDE SEQUENCE</scope>
    <source>
        <strain evidence="2">BR102</strain>
    </source>
</reference>
<evidence type="ECO:0000313" key="2">
    <source>
        <dbReference type="EMBL" id="MCO5781445.1"/>
    </source>
</evidence>
<name>A0ABT1B795_9ENTR</name>
<dbReference type="PANTHER" id="PTHR30083:SF0">
    <property type="entry name" value="3'-PHOSPHOADENOSINE 5'-PHOSPHOSULFATE SULFOTRANSFERASE (PAPS REDUCTASE)_FAD SYNTHETASE"/>
    <property type="match status" value="1"/>
</dbReference>
<dbReference type="PANTHER" id="PTHR30083">
    <property type="entry name" value="TRANSCRIPTIONAL REGULATOR-RELATED"/>
    <property type="match status" value="1"/>
</dbReference>
<keyword evidence="3" id="KW-1185">Reference proteome</keyword>
<dbReference type="InterPro" id="IPR014729">
    <property type="entry name" value="Rossmann-like_a/b/a_fold"/>
</dbReference>
<dbReference type="Pfam" id="PF01507">
    <property type="entry name" value="PAPS_reduct"/>
    <property type="match status" value="2"/>
</dbReference>
<proteinExistence type="predicted"/>
<organism evidence="2 3">
    <name type="scientific">Citrobacter meridianamericanus</name>
    <dbReference type="NCBI Taxonomy" id="2894201"/>
    <lineage>
        <taxon>Bacteria</taxon>
        <taxon>Pseudomonadati</taxon>
        <taxon>Pseudomonadota</taxon>
        <taxon>Gammaproteobacteria</taxon>
        <taxon>Enterobacterales</taxon>
        <taxon>Enterobacteriaceae</taxon>
        <taxon>Citrobacter</taxon>
    </lineage>
</organism>
<dbReference type="Gene3D" id="3.40.50.620">
    <property type="entry name" value="HUPs"/>
    <property type="match status" value="1"/>
</dbReference>
<dbReference type="Proteomes" id="UP001139290">
    <property type="component" value="Unassembled WGS sequence"/>
</dbReference>
<dbReference type="CDD" id="cd23947">
    <property type="entry name" value="PAPS_reductase-like_YbdN"/>
    <property type="match status" value="1"/>
</dbReference>
<gene>
    <name evidence="2" type="ORF">LOD26_08900</name>
</gene>
<feature type="domain" description="Phosphoadenosine phosphosulphate reductase" evidence="1">
    <location>
        <begin position="54"/>
        <end position="107"/>
    </location>
</feature>
<dbReference type="InterPro" id="IPR021845">
    <property type="entry name" value="DUF3440"/>
</dbReference>
<evidence type="ECO:0000313" key="3">
    <source>
        <dbReference type="Proteomes" id="UP001139290"/>
    </source>
</evidence>
<dbReference type="InterPro" id="IPR002500">
    <property type="entry name" value="PAPS_reduct_dom"/>
</dbReference>
<dbReference type="Pfam" id="PF11922">
    <property type="entry name" value="DUF3440"/>
    <property type="match status" value="1"/>
</dbReference>
<sequence>MNTNNIEIRKVIIYFIKIFKNARCLFVNKSFKGITVLSAARKRISWTFDTFRHICVSFSGGKDSTVLLHLVAESARRQKRKISVLFIDWEAQFSLTIEHIEKMKHLYADVIDNFYWVALPMTTVSGVSQHEPEWVAWAPGAQWVRKPPHGAITDESFFSFYKHAMTFEEFIPAFSRWLTKKNGDYSQIILVGIRADESLHRMMAISSHSKLRYADDKPWTTASVEGTYYTAYPLYDWKASDIWTYCAKENKAYNSLYDLMYQAGVPLGSMRVCEPFGPEQRRGLWLYHVLEPDTWERMCYRVAGANSGACYGSQSGEFFALHKSITKPEHHTWESYAYFLLESMPEHTAEHYRNKLAIYLKWYLEHDWPHGIPDEQEKDLGCKDIPSWRRICKTLIRNDFWCQLLSFSPNAPRHYKRYLERMKQKRQQWGII</sequence>
<accession>A0ABT1B795</accession>
<evidence type="ECO:0000259" key="1">
    <source>
        <dbReference type="Pfam" id="PF01507"/>
    </source>
</evidence>
<feature type="domain" description="Phosphoadenosine phosphosulphate reductase" evidence="1">
    <location>
        <begin position="187"/>
        <end position="262"/>
    </location>
</feature>
<dbReference type="RefSeq" id="WP_252838129.1">
    <property type="nucleotide sequence ID" value="NZ_JAJJVQ010000002.1"/>
</dbReference>
<dbReference type="EMBL" id="JAJJVQ010000002">
    <property type="protein sequence ID" value="MCO5781445.1"/>
    <property type="molecule type" value="Genomic_DNA"/>
</dbReference>
<protein>
    <submittedName>
        <fullName evidence="2">DUF3440 domain-containing protein</fullName>
    </submittedName>
</protein>
<dbReference type="SUPFAM" id="SSF52402">
    <property type="entry name" value="Adenine nucleotide alpha hydrolases-like"/>
    <property type="match status" value="1"/>
</dbReference>